<evidence type="ECO:0008006" key="9">
    <source>
        <dbReference type="Google" id="ProtNLM"/>
    </source>
</evidence>
<dbReference type="InterPro" id="IPR051617">
    <property type="entry name" value="UNC-93-like_regulator"/>
</dbReference>
<feature type="transmembrane region" description="Helical" evidence="6">
    <location>
        <begin position="371"/>
        <end position="391"/>
    </location>
</feature>
<feature type="transmembrane region" description="Helical" evidence="6">
    <location>
        <begin position="96"/>
        <end position="120"/>
    </location>
</feature>
<dbReference type="OrthoDB" id="196103at2759"/>
<feature type="transmembrane region" description="Helical" evidence="6">
    <location>
        <begin position="338"/>
        <end position="359"/>
    </location>
</feature>
<evidence type="ECO:0000256" key="1">
    <source>
        <dbReference type="ARBA" id="ARBA00004141"/>
    </source>
</evidence>
<dbReference type="GO" id="GO:0016020">
    <property type="term" value="C:membrane"/>
    <property type="evidence" value="ECO:0007669"/>
    <property type="project" value="UniProtKB-SubCell"/>
</dbReference>
<feature type="transmembrane region" description="Helical" evidence="6">
    <location>
        <begin position="12"/>
        <end position="28"/>
    </location>
</feature>
<name>A0A9W7ZUW7_9FUNG</name>
<dbReference type="Proteomes" id="UP001150538">
    <property type="component" value="Unassembled WGS sequence"/>
</dbReference>
<dbReference type="SUPFAM" id="SSF103473">
    <property type="entry name" value="MFS general substrate transporter"/>
    <property type="match status" value="1"/>
</dbReference>
<accession>A0A9W7ZUW7</accession>
<organism evidence="7 8">
    <name type="scientific">Mycoemilia scoparia</name>
    <dbReference type="NCBI Taxonomy" id="417184"/>
    <lineage>
        <taxon>Eukaryota</taxon>
        <taxon>Fungi</taxon>
        <taxon>Fungi incertae sedis</taxon>
        <taxon>Zoopagomycota</taxon>
        <taxon>Kickxellomycotina</taxon>
        <taxon>Kickxellomycetes</taxon>
        <taxon>Kickxellales</taxon>
        <taxon>Kickxellaceae</taxon>
        <taxon>Mycoemilia</taxon>
    </lineage>
</organism>
<feature type="region of interest" description="Disordered" evidence="5">
    <location>
        <begin position="429"/>
        <end position="519"/>
    </location>
</feature>
<evidence type="ECO:0000256" key="6">
    <source>
        <dbReference type="SAM" id="Phobius"/>
    </source>
</evidence>
<feature type="transmembrane region" description="Helical" evidence="6">
    <location>
        <begin position="221"/>
        <end position="242"/>
    </location>
</feature>
<evidence type="ECO:0000313" key="7">
    <source>
        <dbReference type="EMBL" id="KAJ1917114.1"/>
    </source>
</evidence>
<evidence type="ECO:0000313" key="8">
    <source>
        <dbReference type="Proteomes" id="UP001150538"/>
    </source>
</evidence>
<feature type="transmembrane region" description="Helical" evidence="6">
    <location>
        <begin position="48"/>
        <end position="64"/>
    </location>
</feature>
<evidence type="ECO:0000256" key="2">
    <source>
        <dbReference type="ARBA" id="ARBA00022692"/>
    </source>
</evidence>
<feature type="transmembrane region" description="Helical" evidence="6">
    <location>
        <begin position="262"/>
        <end position="279"/>
    </location>
</feature>
<keyword evidence="8" id="KW-1185">Reference proteome</keyword>
<dbReference type="PANTHER" id="PTHR23294:SF59">
    <property type="entry name" value="UNC93-LIKE PROTEIN C922.05C"/>
    <property type="match status" value="1"/>
</dbReference>
<keyword evidence="2 6" id="KW-0812">Transmembrane</keyword>
<dbReference type="Gene3D" id="1.20.1250.20">
    <property type="entry name" value="MFS general substrate transporter like domains"/>
    <property type="match status" value="1"/>
</dbReference>
<proteinExistence type="predicted"/>
<comment type="caution">
    <text evidence="7">The sequence shown here is derived from an EMBL/GenBank/DDBJ whole genome shotgun (WGS) entry which is preliminary data.</text>
</comment>
<keyword evidence="4 6" id="KW-0472">Membrane</keyword>
<evidence type="ECO:0000256" key="4">
    <source>
        <dbReference type="ARBA" id="ARBA00023136"/>
    </source>
</evidence>
<feature type="transmembrane region" description="Helical" evidence="6">
    <location>
        <begin position="397"/>
        <end position="419"/>
    </location>
</feature>
<evidence type="ECO:0000256" key="3">
    <source>
        <dbReference type="ARBA" id="ARBA00022989"/>
    </source>
</evidence>
<keyword evidence="3 6" id="KW-1133">Transmembrane helix</keyword>
<feature type="compositionally biased region" description="Polar residues" evidence="5">
    <location>
        <begin position="503"/>
        <end position="519"/>
    </location>
</feature>
<dbReference type="PANTHER" id="PTHR23294">
    <property type="entry name" value="ET TRANSLATION PRODUCT-RELATED"/>
    <property type="match status" value="1"/>
</dbReference>
<comment type="subcellular location">
    <subcellularLocation>
        <location evidence="1">Membrane</location>
        <topology evidence="1">Multi-pass membrane protein</topology>
    </subcellularLocation>
</comment>
<dbReference type="InterPro" id="IPR036259">
    <property type="entry name" value="MFS_trans_sf"/>
</dbReference>
<evidence type="ECO:0000256" key="5">
    <source>
        <dbReference type="SAM" id="MobiDB-lite"/>
    </source>
</evidence>
<dbReference type="EMBL" id="JANBPU010000080">
    <property type="protein sequence ID" value="KAJ1917114.1"/>
    <property type="molecule type" value="Genomic_DNA"/>
</dbReference>
<feature type="transmembrane region" description="Helical" evidence="6">
    <location>
        <begin position="167"/>
        <end position="186"/>
    </location>
</feature>
<sequence>MFSYYSSRTQIVILGFVCFFCPGMFNALNGMGGGGQKDQTIGNNANTALYACFTVFGLTGGMFVNMFGVRLCMFVTGLFYALYSGSYIYLNNTGKGGFTIAAGALLGLACGIFWAAQGMIMMSYPREQEKGLFITIFWIIFNFGGVIGGILPFAINFNNDTSLSNGAYAGFIALECVGSCLAWALAPPSKVRKTDGTLVQIKTNPEEVNIRNQVVGILKTFRYPLTAALIPLSLSSNFYYSYEFSVYNGELFTTRTRGFNNIFYWAAEMVASIGFSRILDNKNMTRRKRGLIALILVTVLLNICWGGALAVQLQYSKTKQYPGGIIDFLDGGRAVGPIILYVYMGACDALWQNMAYWLLGALTNDADTSAHYAGFYKGMQSLGAVVAWQLAAQKVSFIAQLVVNWVLIDLSLPTMYYVVLRIQDSSYDKETADGDDNVQEGQHVLGESSDNSTVAGGSGYKNVATGPDDINDMEKGFDGQVNTYTSSPAPPVYSNEKDGAFTPTGSYSIANSTAKQGSP</sequence>
<dbReference type="AlphaFoldDB" id="A0A9W7ZUW7"/>
<gene>
    <name evidence="7" type="ORF">H4219_003375</name>
</gene>
<reference evidence="7" key="1">
    <citation type="submission" date="2022-07" db="EMBL/GenBank/DDBJ databases">
        <title>Phylogenomic reconstructions and comparative analyses of Kickxellomycotina fungi.</title>
        <authorList>
            <person name="Reynolds N.K."/>
            <person name="Stajich J.E."/>
            <person name="Barry K."/>
            <person name="Grigoriev I.V."/>
            <person name="Crous P."/>
            <person name="Smith M.E."/>
        </authorList>
    </citation>
    <scope>NUCLEOTIDE SEQUENCE</scope>
    <source>
        <strain evidence="7">NBRC 100468</strain>
    </source>
</reference>
<feature type="transmembrane region" description="Helical" evidence="6">
    <location>
        <begin position="71"/>
        <end position="90"/>
    </location>
</feature>
<dbReference type="InterPro" id="IPR010291">
    <property type="entry name" value="Ion_channel_UNC-93"/>
</dbReference>
<protein>
    <recommendedName>
        <fullName evidence="9">MFS general substrate transporter</fullName>
    </recommendedName>
</protein>
<feature type="transmembrane region" description="Helical" evidence="6">
    <location>
        <begin position="132"/>
        <end position="155"/>
    </location>
</feature>
<dbReference type="Pfam" id="PF05978">
    <property type="entry name" value="UNC-93"/>
    <property type="match status" value="1"/>
</dbReference>
<feature type="transmembrane region" description="Helical" evidence="6">
    <location>
        <begin position="291"/>
        <end position="313"/>
    </location>
</feature>